<dbReference type="Proteomes" id="UP000277204">
    <property type="component" value="Unassembled WGS sequence"/>
</dbReference>
<sequence length="124" mass="14611">MKPPDIRFFFSQFRKQHQCIEKAVTCVQFLNIIVHSPENINLRVYLQYELHLLGFDDLLKQIRDRSGSRLKVQIEAYLDNRVDCSLLLEDAEAKEAAVLEQERLEKQLESEMAIARKSEENFKV</sequence>
<evidence type="ECO:0000313" key="2">
    <source>
        <dbReference type="Proteomes" id="UP000277204"/>
    </source>
</evidence>
<organism evidence="1 2">
    <name type="scientific">Schistosoma margrebowiei</name>
    <dbReference type="NCBI Taxonomy" id="48269"/>
    <lineage>
        <taxon>Eukaryota</taxon>
        <taxon>Metazoa</taxon>
        <taxon>Spiralia</taxon>
        <taxon>Lophotrochozoa</taxon>
        <taxon>Platyhelminthes</taxon>
        <taxon>Trematoda</taxon>
        <taxon>Digenea</taxon>
        <taxon>Strigeidida</taxon>
        <taxon>Schistosomatoidea</taxon>
        <taxon>Schistosomatidae</taxon>
        <taxon>Schistosoma</taxon>
    </lineage>
</organism>
<dbReference type="GO" id="GO:0005829">
    <property type="term" value="C:cytosol"/>
    <property type="evidence" value="ECO:0007669"/>
    <property type="project" value="TreeGrafter"/>
</dbReference>
<dbReference type="PANTHER" id="PTHR45857">
    <property type="entry name" value="FORMIN-LIKE PROTEIN"/>
    <property type="match status" value="1"/>
</dbReference>
<dbReference type="PANTHER" id="PTHR45857:SF4">
    <property type="entry name" value="FORMIN-LIKE PROTEIN"/>
    <property type="match status" value="1"/>
</dbReference>
<dbReference type="GO" id="GO:0030866">
    <property type="term" value="P:cortical actin cytoskeleton organization"/>
    <property type="evidence" value="ECO:0007669"/>
    <property type="project" value="TreeGrafter"/>
</dbReference>
<dbReference type="AlphaFoldDB" id="A0A183M417"/>
<dbReference type="GO" id="GO:0016477">
    <property type="term" value="P:cell migration"/>
    <property type="evidence" value="ECO:0007669"/>
    <property type="project" value="TreeGrafter"/>
</dbReference>
<dbReference type="InterPro" id="IPR016024">
    <property type="entry name" value="ARM-type_fold"/>
</dbReference>
<accession>A0A183M417</accession>
<name>A0A183M417_9TREM</name>
<proteinExistence type="predicted"/>
<dbReference type="InterPro" id="IPR011989">
    <property type="entry name" value="ARM-like"/>
</dbReference>
<keyword evidence="2" id="KW-1185">Reference proteome</keyword>
<dbReference type="Gene3D" id="1.25.10.10">
    <property type="entry name" value="Leucine-rich Repeat Variant"/>
    <property type="match status" value="1"/>
</dbReference>
<gene>
    <name evidence="1" type="ORF">SMRZ_LOCUS10792</name>
</gene>
<protein>
    <submittedName>
        <fullName evidence="1">Uncharacterized protein</fullName>
    </submittedName>
</protein>
<dbReference type="Pfam" id="PF06367">
    <property type="entry name" value="Drf_FH3"/>
    <property type="match status" value="1"/>
</dbReference>
<dbReference type="GO" id="GO:0008360">
    <property type="term" value="P:regulation of cell shape"/>
    <property type="evidence" value="ECO:0007669"/>
    <property type="project" value="TreeGrafter"/>
</dbReference>
<reference evidence="1 2" key="1">
    <citation type="submission" date="2018-11" db="EMBL/GenBank/DDBJ databases">
        <authorList>
            <consortium name="Pathogen Informatics"/>
        </authorList>
    </citation>
    <scope>NUCLEOTIDE SEQUENCE [LARGE SCALE GENOMIC DNA]</scope>
    <source>
        <strain evidence="1 2">Zambia</strain>
    </source>
</reference>
<dbReference type="GO" id="GO:0051015">
    <property type="term" value="F:actin filament binding"/>
    <property type="evidence" value="ECO:0007669"/>
    <property type="project" value="TreeGrafter"/>
</dbReference>
<dbReference type="SUPFAM" id="SSF48371">
    <property type="entry name" value="ARM repeat"/>
    <property type="match status" value="1"/>
</dbReference>
<dbReference type="InterPro" id="IPR043592">
    <property type="entry name" value="FMNL_animal"/>
</dbReference>
<evidence type="ECO:0000313" key="1">
    <source>
        <dbReference type="EMBL" id="VDO91842.1"/>
    </source>
</evidence>
<dbReference type="EMBL" id="UZAI01005751">
    <property type="protein sequence ID" value="VDO91842.1"/>
    <property type="molecule type" value="Genomic_DNA"/>
</dbReference>
<dbReference type="STRING" id="48269.A0A183M417"/>
<dbReference type="InterPro" id="IPR010472">
    <property type="entry name" value="FH3_dom"/>
</dbReference>